<accession>D8S2K2</accession>
<gene>
    <name evidence="2" type="ORF">SELMODRAFT_417238</name>
</gene>
<dbReference type="AlphaFoldDB" id="D8S2K2"/>
<dbReference type="Gene3D" id="3.80.10.10">
    <property type="entry name" value="Ribonuclease Inhibitor"/>
    <property type="match status" value="1"/>
</dbReference>
<keyword evidence="3" id="KW-1185">Reference proteome</keyword>
<proteinExistence type="predicted"/>
<dbReference type="SUPFAM" id="SSF52047">
    <property type="entry name" value="RNI-like"/>
    <property type="match status" value="1"/>
</dbReference>
<dbReference type="KEGG" id="smo:SELMODRAFT_417238"/>
<feature type="compositionally biased region" description="Basic residues" evidence="1">
    <location>
        <begin position="1"/>
        <end position="19"/>
    </location>
</feature>
<dbReference type="EMBL" id="GL377599">
    <property type="protein sequence ID" value="EFJ21305.1"/>
    <property type="molecule type" value="Genomic_DNA"/>
</dbReference>
<dbReference type="HOGENOM" id="CLU_875494_0_0_1"/>
<protein>
    <submittedName>
        <fullName evidence="2">Uncharacterized protein</fullName>
    </submittedName>
</protein>
<evidence type="ECO:0000256" key="1">
    <source>
        <dbReference type="SAM" id="MobiDB-lite"/>
    </source>
</evidence>
<reference evidence="2 3" key="1">
    <citation type="journal article" date="2011" name="Science">
        <title>The Selaginella genome identifies genetic changes associated with the evolution of vascular plants.</title>
        <authorList>
            <person name="Banks J.A."/>
            <person name="Nishiyama T."/>
            <person name="Hasebe M."/>
            <person name="Bowman J.L."/>
            <person name="Gribskov M."/>
            <person name="dePamphilis C."/>
            <person name="Albert V.A."/>
            <person name="Aono N."/>
            <person name="Aoyama T."/>
            <person name="Ambrose B.A."/>
            <person name="Ashton N.W."/>
            <person name="Axtell M.J."/>
            <person name="Barker E."/>
            <person name="Barker M.S."/>
            <person name="Bennetzen J.L."/>
            <person name="Bonawitz N.D."/>
            <person name="Chapple C."/>
            <person name="Cheng C."/>
            <person name="Correa L.G."/>
            <person name="Dacre M."/>
            <person name="DeBarry J."/>
            <person name="Dreyer I."/>
            <person name="Elias M."/>
            <person name="Engstrom E.M."/>
            <person name="Estelle M."/>
            <person name="Feng L."/>
            <person name="Finet C."/>
            <person name="Floyd S.K."/>
            <person name="Frommer W.B."/>
            <person name="Fujita T."/>
            <person name="Gramzow L."/>
            <person name="Gutensohn M."/>
            <person name="Harholt J."/>
            <person name="Hattori M."/>
            <person name="Heyl A."/>
            <person name="Hirai T."/>
            <person name="Hiwatashi Y."/>
            <person name="Ishikawa M."/>
            <person name="Iwata M."/>
            <person name="Karol K.G."/>
            <person name="Koehler B."/>
            <person name="Kolukisaoglu U."/>
            <person name="Kubo M."/>
            <person name="Kurata T."/>
            <person name="Lalonde S."/>
            <person name="Li K."/>
            <person name="Li Y."/>
            <person name="Litt A."/>
            <person name="Lyons E."/>
            <person name="Manning G."/>
            <person name="Maruyama T."/>
            <person name="Michael T.P."/>
            <person name="Mikami K."/>
            <person name="Miyazaki S."/>
            <person name="Morinaga S."/>
            <person name="Murata T."/>
            <person name="Mueller-Roeber B."/>
            <person name="Nelson D.R."/>
            <person name="Obara M."/>
            <person name="Oguri Y."/>
            <person name="Olmstead R.G."/>
            <person name="Onodera N."/>
            <person name="Petersen B.L."/>
            <person name="Pils B."/>
            <person name="Prigge M."/>
            <person name="Rensing S.A."/>
            <person name="Riano-Pachon D.M."/>
            <person name="Roberts A.W."/>
            <person name="Sato Y."/>
            <person name="Scheller H.V."/>
            <person name="Schulz B."/>
            <person name="Schulz C."/>
            <person name="Shakirov E.V."/>
            <person name="Shibagaki N."/>
            <person name="Shinohara N."/>
            <person name="Shippen D.E."/>
            <person name="Soerensen I."/>
            <person name="Sotooka R."/>
            <person name="Sugimoto N."/>
            <person name="Sugita M."/>
            <person name="Sumikawa N."/>
            <person name="Tanurdzic M."/>
            <person name="Theissen G."/>
            <person name="Ulvskov P."/>
            <person name="Wakazuki S."/>
            <person name="Weng J.K."/>
            <person name="Willats W.W."/>
            <person name="Wipf D."/>
            <person name="Wolf P.G."/>
            <person name="Yang L."/>
            <person name="Zimmer A.D."/>
            <person name="Zhu Q."/>
            <person name="Mitros T."/>
            <person name="Hellsten U."/>
            <person name="Loque D."/>
            <person name="Otillar R."/>
            <person name="Salamov A."/>
            <person name="Schmutz J."/>
            <person name="Shapiro H."/>
            <person name="Lindquist E."/>
            <person name="Lucas S."/>
            <person name="Rokhsar D."/>
            <person name="Grigoriev I.V."/>
        </authorList>
    </citation>
    <scope>NUCLEOTIDE SEQUENCE [LARGE SCALE GENOMIC DNA]</scope>
</reference>
<evidence type="ECO:0000313" key="3">
    <source>
        <dbReference type="Proteomes" id="UP000001514"/>
    </source>
</evidence>
<organism evidence="3">
    <name type="scientific">Selaginella moellendorffii</name>
    <name type="common">Spikemoss</name>
    <dbReference type="NCBI Taxonomy" id="88036"/>
    <lineage>
        <taxon>Eukaryota</taxon>
        <taxon>Viridiplantae</taxon>
        <taxon>Streptophyta</taxon>
        <taxon>Embryophyta</taxon>
        <taxon>Tracheophyta</taxon>
        <taxon>Lycopodiopsida</taxon>
        <taxon>Selaginellales</taxon>
        <taxon>Selaginellaceae</taxon>
        <taxon>Selaginella</taxon>
    </lineage>
</organism>
<evidence type="ECO:0000313" key="2">
    <source>
        <dbReference type="EMBL" id="EFJ21305.1"/>
    </source>
</evidence>
<name>D8S2K2_SELML</name>
<feature type="region of interest" description="Disordered" evidence="1">
    <location>
        <begin position="1"/>
        <end position="24"/>
    </location>
</feature>
<dbReference type="Gramene" id="EFJ21305">
    <property type="protein sequence ID" value="EFJ21305"/>
    <property type="gene ID" value="SELMODRAFT_417238"/>
</dbReference>
<dbReference type="InParanoid" id="D8S2K2"/>
<sequence length="342" mass="39546">MPPKKKGKKGKKGKKKKKEPKHDAGWQKALINGKWERPLEALPDPFLWPSFGEIREKILLSSHLISILWSGSIHDDFILELLKVPRPNLTTLELRGTKYLTRFVMSPPSVCPVLETLDLACCPILEYVLIESTSLEFVSFKRCVSLKKVLLNAKKLKRIDLHETGQLDCLMLWSDAIEELHFFCKEMTQLELYCPKLTRVQRPSIKVIPPLYPVHPSVLDIVRVDNAPRAKEYSHPFVIEEYKPYARSPFIPQAILLCPHWDLSLFIPIHHFIKATISYQQQQSYSIQTSRSQELAEILFRRNEPASLEYLPSTGDFQITGNIPLHQLQTINSRQQKLKHQL</sequence>
<dbReference type="Proteomes" id="UP000001514">
    <property type="component" value="Unassembled WGS sequence"/>
</dbReference>
<dbReference type="eggNOG" id="ENOG502SAJE">
    <property type="taxonomic scope" value="Eukaryota"/>
</dbReference>
<dbReference type="InterPro" id="IPR032675">
    <property type="entry name" value="LRR_dom_sf"/>
</dbReference>